<dbReference type="InterPro" id="IPR003593">
    <property type="entry name" value="AAA+_ATPase"/>
</dbReference>
<keyword evidence="14" id="KW-1185">Reference proteome</keyword>
<dbReference type="RefSeq" id="WP_377248094.1">
    <property type="nucleotide sequence ID" value="NZ_JBHLXP010000005.1"/>
</dbReference>
<evidence type="ECO:0000256" key="11">
    <source>
        <dbReference type="RuleBase" id="RU364063"/>
    </source>
</evidence>
<dbReference type="InterPro" id="IPR008921">
    <property type="entry name" value="DNA_pol3_clamp-load_cplx_C"/>
</dbReference>
<keyword evidence="6 11" id="KW-0547">Nucleotide-binding</keyword>
<dbReference type="InterPro" id="IPR021029">
    <property type="entry name" value="DNA_pol_III_tau_dom-5"/>
</dbReference>
<dbReference type="Pfam" id="PF22608">
    <property type="entry name" value="DNAX_ATPase_lid"/>
    <property type="match status" value="1"/>
</dbReference>
<feature type="domain" description="AAA+ ATPase" evidence="12">
    <location>
        <begin position="37"/>
        <end position="178"/>
    </location>
</feature>
<dbReference type="EC" id="2.7.7.7" evidence="11"/>
<comment type="similarity">
    <text evidence="1 11">Belongs to the DnaX/STICHEL family.</text>
</comment>
<dbReference type="SUPFAM" id="SSF52540">
    <property type="entry name" value="P-loop containing nucleoside triphosphate hydrolases"/>
    <property type="match status" value="1"/>
</dbReference>
<dbReference type="InterPro" id="IPR038249">
    <property type="entry name" value="PolIII_tau_V_sf"/>
</dbReference>
<evidence type="ECO:0000313" key="13">
    <source>
        <dbReference type="EMBL" id="MFC0050398.1"/>
    </source>
</evidence>
<dbReference type="CDD" id="cd18137">
    <property type="entry name" value="HLD_clamp_pol_III_gamma_tau"/>
    <property type="match status" value="1"/>
</dbReference>
<dbReference type="Pfam" id="PF12170">
    <property type="entry name" value="DNA_pol3_tau_5"/>
    <property type="match status" value="1"/>
</dbReference>
<name>A0ABV6BJZ8_9GAMM</name>
<sequence>MSYQVLARKWRPQNFGQLVGQEHVKTALTHALTQNRLHHAYLFTGTRGVGKTTIARIFAKSLNCEQGVTATPCGICSACTEIDKGFFVDLMEIDAASRTKVEDTRDLLDNVQYAPTRGRYKVYLIDEVHMLSKHSFNALLKTLEEPPPHVKFLLATTDPQKLPITVLSRCLQFSLKALSQSQIKQHLNYILGQEGIAAEDEALALLARAAKGSLRDSLSLTDQAIAQTNGDIRLGAVREMLGFLEQSWAEILLQDVLNRDLFGMQAHIQQLVSSHSHFQAVLDDMLSLLHLAALSQYQLSASELALTESAFVRAVAKTHAPESIQLYYQLLLSGKRDLPYAPEPRIGLEMALLRAIAFVPAKAGTMPEVSAGRAAALSAAHVAPAQMPAVASPSTETEVPQLQVAQLLPTAQLTVEPVVVAAPVEKAAAVSAPETAPESAASSGIDSVTASILARRGLQRAASNEPKKSERQQAPVVLPARTAAVVAAPTLVDASVAAPGPIAAAARPVQPKPADIPPWDELPEQTPQVDDGVDQEQMDEDVPVARPVEAVVPTEDDADITDVVESTEQWQWQQSYSAAPVQPIRHALLESLAVPELPDNLDFASETIAEVQTVAGTEADLTFDGQIHAGNFAVRSSSQVDAWAQRIDSLRIGGLMRLFLLHSSMTLDGNQLTLQVSSSQRHLDSERNRAQLQSVLAESFGLPLSVDIEFVDEVPASPQALQQRIDAARRRYVHQVLQEDPTLNAIARDFAGEWLPDSLEVF</sequence>
<keyword evidence="2 11" id="KW-0808">Transferase</keyword>
<comment type="function">
    <text evidence="11">DNA polymerase III is a complex, multichain enzyme responsible for most of the replicative synthesis in bacteria. This DNA polymerase also exhibits 3' to 5' exonuclease activity.</text>
</comment>
<evidence type="ECO:0000256" key="4">
    <source>
        <dbReference type="ARBA" id="ARBA00022705"/>
    </source>
</evidence>
<dbReference type="NCBIfam" id="NF004046">
    <property type="entry name" value="PRK05563.1"/>
    <property type="match status" value="1"/>
</dbReference>
<dbReference type="GO" id="GO:0003887">
    <property type="term" value="F:DNA-directed DNA polymerase activity"/>
    <property type="evidence" value="ECO:0007669"/>
    <property type="project" value="UniProtKB-EC"/>
</dbReference>
<evidence type="ECO:0000256" key="10">
    <source>
        <dbReference type="ARBA" id="ARBA00049244"/>
    </source>
</evidence>
<evidence type="ECO:0000256" key="3">
    <source>
        <dbReference type="ARBA" id="ARBA00022695"/>
    </source>
</evidence>
<evidence type="ECO:0000259" key="12">
    <source>
        <dbReference type="SMART" id="SM00382"/>
    </source>
</evidence>
<dbReference type="CDD" id="cd00009">
    <property type="entry name" value="AAA"/>
    <property type="match status" value="1"/>
</dbReference>
<dbReference type="InterPro" id="IPR027417">
    <property type="entry name" value="P-loop_NTPase"/>
</dbReference>
<keyword evidence="5" id="KW-0479">Metal-binding</keyword>
<evidence type="ECO:0000256" key="2">
    <source>
        <dbReference type="ARBA" id="ARBA00022679"/>
    </source>
</evidence>
<dbReference type="Gene3D" id="3.30.300.150">
    <property type="entry name" value="DNA polymerase III, tau subunit, domain V"/>
    <property type="match status" value="1"/>
</dbReference>
<dbReference type="PANTHER" id="PTHR11669:SF0">
    <property type="entry name" value="PROTEIN STICHEL-LIKE 2"/>
    <property type="match status" value="1"/>
</dbReference>
<dbReference type="InterPro" id="IPR045085">
    <property type="entry name" value="HLD_clamp_pol_III_gamma_tau"/>
</dbReference>
<evidence type="ECO:0000256" key="1">
    <source>
        <dbReference type="ARBA" id="ARBA00006360"/>
    </source>
</evidence>
<evidence type="ECO:0000256" key="7">
    <source>
        <dbReference type="ARBA" id="ARBA00022833"/>
    </source>
</evidence>
<evidence type="ECO:0000256" key="5">
    <source>
        <dbReference type="ARBA" id="ARBA00022723"/>
    </source>
</evidence>
<evidence type="ECO:0000256" key="8">
    <source>
        <dbReference type="ARBA" id="ARBA00022840"/>
    </source>
</evidence>
<comment type="subunit">
    <text evidence="11">DNA polymerase III contains a core (composed of alpha, epsilon and theta chains) that associates with a tau subunit. This core dimerizes to form the POLIII' complex. PolIII' associates with the gamma complex (composed of gamma, delta, delta', psi and chi chains) and with the beta chain to form the complete DNA polymerase III complex.</text>
</comment>
<keyword evidence="4 11" id="KW-0235">DNA replication</keyword>
<reference evidence="13 14" key="1">
    <citation type="submission" date="2024-09" db="EMBL/GenBank/DDBJ databases">
        <authorList>
            <person name="Sun Q."/>
            <person name="Mori K."/>
        </authorList>
    </citation>
    <scope>NUCLEOTIDE SEQUENCE [LARGE SCALE GENOMIC DNA]</scope>
    <source>
        <strain evidence="13 14">KCTC 23315</strain>
    </source>
</reference>
<dbReference type="NCBIfam" id="NF005942">
    <property type="entry name" value="PRK07994.1"/>
    <property type="match status" value="1"/>
</dbReference>
<dbReference type="InterPro" id="IPR012763">
    <property type="entry name" value="DNA_pol_III_sug/sutau_N"/>
</dbReference>
<keyword evidence="7" id="KW-0862">Zinc</keyword>
<evidence type="ECO:0000313" key="14">
    <source>
        <dbReference type="Proteomes" id="UP001589813"/>
    </source>
</evidence>
<dbReference type="Pfam" id="PF12169">
    <property type="entry name" value="DNA_pol3_gamma3"/>
    <property type="match status" value="1"/>
</dbReference>
<protein>
    <recommendedName>
        <fullName evidence="11">DNA polymerase III subunit gamma/tau</fullName>
        <ecNumber evidence="11">2.7.7.7</ecNumber>
    </recommendedName>
</protein>
<accession>A0ABV6BJZ8</accession>
<dbReference type="InterPro" id="IPR022754">
    <property type="entry name" value="DNA_pol_III_gamma-3"/>
</dbReference>
<proteinExistence type="inferred from homology"/>
<dbReference type="Pfam" id="PF13177">
    <property type="entry name" value="DNA_pol3_delta2"/>
    <property type="match status" value="1"/>
</dbReference>
<dbReference type="InterPro" id="IPR050238">
    <property type="entry name" value="DNA_Rep/Repair_Clamp_Loader"/>
</dbReference>
<dbReference type="Proteomes" id="UP001589813">
    <property type="component" value="Unassembled WGS sequence"/>
</dbReference>
<dbReference type="Gene3D" id="1.10.8.60">
    <property type="match status" value="1"/>
</dbReference>
<dbReference type="SUPFAM" id="SSF48019">
    <property type="entry name" value="post-AAA+ oligomerization domain-like"/>
    <property type="match status" value="1"/>
</dbReference>
<dbReference type="Gene3D" id="3.40.50.300">
    <property type="entry name" value="P-loop containing nucleotide triphosphate hydrolases"/>
    <property type="match status" value="1"/>
</dbReference>
<dbReference type="EMBL" id="JBHLXP010000005">
    <property type="protein sequence ID" value="MFC0050398.1"/>
    <property type="molecule type" value="Genomic_DNA"/>
</dbReference>
<comment type="catalytic activity">
    <reaction evidence="10 11">
        <text>DNA(n) + a 2'-deoxyribonucleoside 5'-triphosphate = DNA(n+1) + diphosphate</text>
        <dbReference type="Rhea" id="RHEA:22508"/>
        <dbReference type="Rhea" id="RHEA-COMP:17339"/>
        <dbReference type="Rhea" id="RHEA-COMP:17340"/>
        <dbReference type="ChEBI" id="CHEBI:33019"/>
        <dbReference type="ChEBI" id="CHEBI:61560"/>
        <dbReference type="ChEBI" id="CHEBI:173112"/>
        <dbReference type="EC" id="2.7.7.7"/>
    </reaction>
</comment>
<dbReference type="Gene3D" id="1.20.272.10">
    <property type="match status" value="1"/>
</dbReference>
<dbReference type="SMART" id="SM00382">
    <property type="entry name" value="AAA"/>
    <property type="match status" value="1"/>
</dbReference>
<keyword evidence="8 11" id="KW-0067">ATP-binding</keyword>
<comment type="caution">
    <text evidence="13">The sequence shown here is derived from an EMBL/GenBank/DDBJ whole genome shotgun (WGS) entry which is preliminary data.</text>
</comment>
<organism evidence="13 14">
    <name type="scientific">Rheinheimera tilapiae</name>
    <dbReference type="NCBI Taxonomy" id="875043"/>
    <lineage>
        <taxon>Bacteria</taxon>
        <taxon>Pseudomonadati</taxon>
        <taxon>Pseudomonadota</taxon>
        <taxon>Gammaproteobacteria</taxon>
        <taxon>Chromatiales</taxon>
        <taxon>Chromatiaceae</taxon>
        <taxon>Rheinheimera</taxon>
    </lineage>
</organism>
<dbReference type="PANTHER" id="PTHR11669">
    <property type="entry name" value="REPLICATION FACTOR C / DNA POLYMERASE III GAMMA-TAU SUBUNIT"/>
    <property type="match status" value="1"/>
</dbReference>
<evidence type="ECO:0000256" key="6">
    <source>
        <dbReference type="ARBA" id="ARBA00022741"/>
    </source>
</evidence>
<dbReference type="NCBIfam" id="TIGR02397">
    <property type="entry name" value="dnaX_nterm"/>
    <property type="match status" value="1"/>
</dbReference>
<keyword evidence="3 11" id="KW-0548">Nucleotidyltransferase</keyword>
<evidence type="ECO:0000256" key="9">
    <source>
        <dbReference type="ARBA" id="ARBA00022932"/>
    </source>
</evidence>
<keyword evidence="9 11" id="KW-0239">DNA-directed DNA polymerase</keyword>
<gene>
    <name evidence="11 13" type="primary">dnaX</name>
    <name evidence="13" type="ORF">ACFFJP_19070</name>
</gene>